<feature type="transmembrane region" description="Helical" evidence="1">
    <location>
        <begin position="112"/>
        <end position="129"/>
    </location>
</feature>
<evidence type="ECO:0000256" key="1">
    <source>
        <dbReference type="SAM" id="Phobius"/>
    </source>
</evidence>
<dbReference type="VEuPathDB" id="FungiDB:SPRG_19611"/>
<dbReference type="AlphaFoldDB" id="A0A067CPC4"/>
<dbReference type="EMBL" id="KK583199">
    <property type="protein sequence ID" value="KDO31090.1"/>
    <property type="molecule type" value="Genomic_DNA"/>
</dbReference>
<accession>A0A067CPC4</accession>
<reference evidence="2 3" key="1">
    <citation type="journal article" date="2013" name="PLoS Genet.">
        <title>Distinctive expansion of potential virulence genes in the genome of the oomycete fish pathogen Saprolegnia parasitica.</title>
        <authorList>
            <person name="Jiang R.H."/>
            <person name="de Bruijn I."/>
            <person name="Haas B.J."/>
            <person name="Belmonte R."/>
            <person name="Lobach L."/>
            <person name="Christie J."/>
            <person name="van den Ackerveken G."/>
            <person name="Bottin A."/>
            <person name="Bulone V."/>
            <person name="Diaz-Moreno S.M."/>
            <person name="Dumas B."/>
            <person name="Fan L."/>
            <person name="Gaulin E."/>
            <person name="Govers F."/>
            <person name="Grenville-Briggs L.J."/>
            <person name="Horner N.R."/>
            <person name="Levin J.Z."/>
            <person name="Mammella M."/>
            <person name="Meijer H.J."/>
            <person name="Morris P."/>
            <person name="Nusbaum C."/>
            <person name="Oome S."/>
            <person name="Phillips A.J."/>
            <person name="van Rooyen D."/>
            <person name="Rzeszutek E."/>
            <person name="Saraiva M."/>
            <person name="Secombes C.J."/>
            <person name="Seidl M.F."/>
            <person name="Snel B."/>
            <person name="Stassen J.H."/>
            <person name="Sykes S."/>
            <person name="Tripathy S."/>
            <person name="van den Berg H."/>
            <person name="Vega-Arreguin J.C."/>
            <person name="Wawra S."/>
            <person name="Young S.K."/>
            <person name="Zeng Q."/>
            <person name="Dieguez-Uribeondo J."/>
            <person name="Russ C."/>
            <person name="Tyler B.M."/>
            <person name="van West P."/>
        </authorList>
    </citation>
    <scope>NUCLEOTIDE SEQUENCE [LARGE SCALE GENOMIC DNA]</scope>
    <source>
        <strain evidence="2 3">CBS 223.65</strain>
    </source>
</reference>
<sequence length="310" mass="34768">MWHDYYRHCFALATTLRRYGIGHAEGGQAKVLYLLVGDPTSHILQHPVVLAGFLLDFWMSPDYVMRAILRVMQVADVPNFLIASLYLSRTVWFSLLPFRLGKERLCADVDPTLLAFVAVAVAGPLSYLQSQLRTLIHVYHYLCTATVRDATSIEMGVSALLYTIVMGCLPLTYGFAVARWRSRRRVQSSDSAKYLIHAHDVKHKWGLSLCLWPHRNVLEAGGSVHRLFAICPETKAVVGLSQTGTDCFIVYRTEPKTTHCVRVSLVTSTIDRRHLSNESKMTKKAAVGYVDLDAEPPVVYTGVNASPWVM</sequence>
<dbReference type="RefSeq" id="XP_012198342.1">
    <property type="nucleotide sequence ID" value="XM_012342952.1"/>
</dbReference>
<feature type="transmembrane region" description="Helical" evidence="1">
    <location>
        <begin position="159"/>
        <end position="178"/>
    </location>
</feature>
<dbReference type="Proteomes" id="UP000030745">
    <property type="component" value="Unassembled WGS sequence"/>
</dbReference>
<evidence type="ECO:0000313" key="3">
    <source>
        <dbReference type="Proteomes" id="UP000030745"/>
    </source>
</evidence>
<protein>
    <submittedName>
        <fullName evidence="2">Uncharacterized protein</fullName>
    </submittedName>
</protein>
<evidence type="ECO:0000313" key="2">
    <source>
        <dbReference type="EMBL" id="KDO31090.1"/>
    </source>
</evidence>
<dbReference type="GeneID" id="24140941"/>
<organism evidence="2 3">
    <name type="scientific">Saprolegnia parasitica (strain CBS 223.65)</name>
    <dbReference type="NCBI Taxonomy" id="695850"/>
    <lineage>
        <taxon>Eukaryota</taxon>
        <taxon>Sar</taxon>
        <taxon>Stramenopiles</taxon>
        <taxon>Oomycota</taxon>
        <taxon>Saprolegniomycetes</taxon>
        <taxon>Saprolegniales</taxon>
        <taxon>Saprolegniaceae</taxon>
        <taxon>Saprolegnia</taxon>
    </lineage>
</organism>
<gene>
    <name evidence="2" type="ORF">SPRG_19611</name>
</gene>
<dbReference type="KEGG" id="spar:SPRG_19611"/>
<keyword evidence="3" id="KW-1185">Reference proteome</keyword>
<keyword evidence="1" id="KW-0472">Membrane</keyword>
<keyword evidence="1" id="KW-0812">Transmembrane</keyword>
<proteinExistence type="predicted"/>
<dbReference type="OrthoDB" id="10567234at2759"/>
<name>A0A067CPC4_SAPPC</name>
<keyword evidence="1" id="KW-1133">Transmembrane helix</keyword>